<evidence type="ECO:0000256" key="1">
    <source>
        <dbReference type="SAM" id="SignalP"/>
    </source>
</evidence>
<dbReference type="SUPFAM" id="SSF53474">
    <property type="entry name" value="alpha/beta-Hydrolases"/>
    <property type="match status" value="1"/>
</dbReference>
<sequence length="355" mass="39877">MWKLTTYLGLFAALAGGKQLEDQKAWKRPIVLDSSGGFNVGGKVIQSPYNPNMTLSCDHGYIEYFLPWKPRKTSLFMWHSSSTQTWQNRFDGGEGFKDKFLRRDYPVYLWDAPRLGRANWACEPTFYAPDYRDQGNFVAWNFGPSYPDFWPDTQFPAENKTAWEQVTGARYVEYDTVPNVWLQATAAAIAADSYKVGDSIVFLCNSASGLRAQLAATLSNTTNTKAIVAYESYGYVFPDNVNITGGEPFGPIIVPVEQFKKLAKLPAIQYIFSDHRPEDFTFLVQARQSVKLINMYGGNAEILRLGKDAGLKGSTHIAFADMDNDKVAGLLDKFLEKNKLDEYAEEGDEDSNGDD</sequence>
<feature type="chain" id="PRO_5022061088" evidence="1">
    <location>
        <begin position="18"/>
        <end position="355"/>
    </location>
</feature>
<reference evidence="3" key="1">
    <citation type="submission" date="2019-06" db="EMBL/GenBank/DDBJ databases">
        <title>Draft genome sequence of the griseofulvin-producing fungus Xylaria cubensis strain G536.</title>
        <authorList>
            <person name="Mead M.E."/>
            <person name="Raja H.A."/>
            <person name="Steenwyk J.L."/>
            <person name="Knowles S.L."/>
            <person name="Oberlies N.H."/>
            <person name="Rokas A."/>
        </authorList>
    </citation>
    <scope>NUCLEOTIDE SEQUENCE [LARGE SCALE GENOMIC DNA]</scope>
    <source>
        <strain evidence="3">G536</strain>
    </source>
</reference>
<dbReference type="STRING" id="2512241.A0A553HT81"/>
<proteinExistence type="predicted"/>
<dbReference type="AlphaFoldDB" id="A0A553HT81"/>
<keyword evidence="3" id="KW-1185">Reference proteome</keyword>
<accession>A0A553HT81</accession>
<comment type="caution">
    <text evidence="2">The sequence shown here is derived from an EMBL/GenBank/DDBJ whole genome shotgun (WGS) entry which is preliminary data.</text>
</comment>
<keyword evidence="1" id="KW-0732">Signal</keyword>
<protein>
    <submittedName>
        <fullName evidence="2">Uncharacterized protein</fullName>
    </submittedName>
</protein>
<evidence type="ECO:0000313" key="2">
    <source>
        <dbReference type="EMBL" id="TRX91141.1"/>
    </source>
</evidence>
<evidence type="ECO:0000313" key="3">
    <source>
        <dbReference type="Proteomes" id="UP000319160"/>
    </source>
</evidence>
<name>A0A553HT81_9PEZI</name>
<dbReference type="OrthoDB" id="3504488at2759"/>
<dbReference type="CDD" id="cd12810">
    <property type="entry name" value="Esterase_713_like-3"/>
    <property type="match status" value="1"/>
</dbReference>
<gene>
    <name evidence="2" type="ORF">FHL15_007929</name>
</gene>
<dbReference type="Proteomes" id="UP000319160">
    <property type="component" value="Unassembled WGS sequence"/>
</dbReference>
<dbReference type="EMBL" id="VFLP01000048">
    <property type="protein sequence ID" value="TRX91141.1"/>
    <property type="molecule type" value="Genomic_DNA"/>
</dbReference>
<dbReference type="InterPro" id="IPR029058">
    <property type="entry name" value="AB_hydrolase_fold"/>
</dbReference>
<dbReference type="Gene3D" id="3.40.50.1820">
    <property type="entry name" value="alpha/beta hydrolase"/>
    <property type="match status" value="1"/>
</dbReference>
<feature type="signal peptide" evidence="1">
    <location>
        <begin position="1"/>
        <end position="17"/>
    </location>
</feature>
<organism evidence="2 3">
    <name type="scientific">Xylaria flabelliformis</name>
    <dbReference type="NCBI Taxonomy" id="2512241"/>
    <lineage>
        <taxon>Eukaryota</taxon>
        <taxon>Fungi</taxon>
        <taxon>Dikarya</taxon>
        <taxon>Ascomycota</taxon>
        <taxon>Pezizomycotina</taxon>
        <taxon>Sordariomycetes</taxon>
        <taxon>Xylariomycetidae</taxon>
        <taxon>Xylariales</taxon>
        <taxon>Xylariaceae</taxon>
        <taxon>Xylaria</taxon>
    </lineage>
</organism>